<gene>
    <name evidence="3" type="ORF">BECKFM1743A_GA0114220_110391</name>
    <name evidence="4" type="ORF">BECKFM1743B_GA0114221_1018215</name>
    <name evidence="2" type="ORF">BECKFM1743C_GA0114222_1001715</name>
</gene>
<dbReference type="EMBL" id="CAADFL010000182">
    <property type="protein sequence ID" value="VFK11449.1"/>
    <property type="molecule type" value="Genomic_DNA"/>
</dbReference>
<dbReference type="EMBL" id="CAADFA010000017">
    <property type="protein sequence ID" value="VFJ44895.1"/>
    <property type="molecule type" value="Genomic_DNA"/>
</dbReference>
<protein>
    <submittedName>
        <fullName evidence="4">Uncharacterized protein</fullName>
    </submittedName>
</protein>
<accession>A0A450W358</accession>
<reference evidence="4" key="1">
    <citation type="submission" date="2019-02" db="EMBL/GenBank/DDBJ databases">
        <authorList>
            <person name="Gruber-Vodicka R. H."/>
            <person name="Seah K. B. B."/>
        </authorList>
    </citation>
    <scope>NUCLEOTIDE SEQUENCE</scope>
    <source>
        <strain evidence="3">BECK_BZ163</strain>
        <strain evidence="4">BECK_BZ164</strain>
        <strain evidence="2">BECK_BZ165</strain>
    </source>
</reference>
<proteinExistence type="predicted"/>
<name>A0A450W358_9GAMM</name>
<evidence type="ECO:0000313" key="2">
    <source>
        <dbReference type="EMBL" id="VFJ44895.1"/>
    </source>
</evidence>
<evidence type="ECO:0000313" key="3">
    <source>
        <dbReference type="EMBL" id="VFJ77864.1"/>
    </source>
</evidence>
<sequence length="74" mass="8082">MGFIVSLVPTHEHLPPVPGWNTPAAEREGPMGNRPAPARKSSSRIGRQATGYSLCKEGISLSIRWIFLSRQGIL</sequence>
<dbReference type="AlphaFoldDB" id="A0A450W358"/>
<evidence type="ECO:0000313" key="4">
    <source>
        <dbReference type="EMBL" id="VFK11449.1"/>
    </source>
</evidence>
<feature type="region of interest" description="Disordered" evidence="1">
    <location>
        <begin position="16"/>
        <end position="47"/>
    </location>
</feature>
<dbReference type="EMBL" id="CAADEZ010001037">
    <property type="protein sequence ID" value="VFJ77864.1"/>
    <property type="molecule type" value="Genomic_DNA"/>
</dbReference>
<evidence type="ECO:0000256" key="1">
    <source>
        <dbReference type="SAM" id="MobiDB-lite"/>
    </source>
</evidence>
<organism evidence="4">
    <name type="scientific">Candidatus Kentrum sp. FM</name>
    <dbReference type="NCBI Taxonomy" id="2126340"/>
    <lineage>
        <taxon>Bacteria</taxon>
        <taxon>Pseudomonadati</taxon>
        <taxon>Pseudomonadota</taxon>
        <taxon>Gammaproteobacteria</taxon>
        <taxon>Candidatus Kentrum</taxon>
    </lineage>
</organism>